<keyword evidence="6 7" id="KW-0472">Membrane</keyword>
<keyword evidence="4 7" id="KW-0812">Transmembrane</keyword>
<dbReference type="PANTHER" id="PTHR43386">
    <property type="entry name" value="OLIGOPEPTIDE TRANSPORT SYSTEM PERMEASE PROTEIN APPC"/>
    <property type="match status" value="1"/>
</dbReference>
<evidence type="ECO:0000256" key="6">
    <source>
        <dbReference type="ARBA" id="ARBA00023136"/>
    </source>
</evidence>
<evidence type="ECO:0000313" key="10">
    <source>
        <dbReference type="Proteomes" id="UP001323798"/>
    </source>
</evidence>
<dbReference type="CDD" id="cd06261">
    <property type="entry name" value="TM_PBP2"/>
    <property type="match status" value="1"/>
</dbReference>
<evidence type="ECO:0000256" key="4">
    <source>
        <dbReference type="ARBA" id="ARBA00022692"/>
    </source>
</evidence>
<dbReference type="RefSeq" id="WP_320943424.1">
    <property type="nucleotide sequence ID" value="NZ_BAABEU010000011.1"/>
</dbReference>
<feature type="transmembrane region" description="Helical" evidence="7">
    <location>
        <begin position="57"/>
        <end position="75"/>
    </location>
</feature>
<keyword evidence="10" id="KW-1185">Reference proteome</keyword>
<protein>
    <submittedName>
        <fullName evidence="9">ABC transporter permease</fullName>
    </submittedName>
</protein>
<dbReference type="PANTHER" id="PTHR43386:SF1">
    <property type="entry name" value="D,D-DIPEPTIDE TRANSPORT SYSTEM PERMEASE PROTEIN DDPC-RELATED"/>
    <property type="match status" value="1"/>
</dbReference>
<accession>A0ABZ0SQI8</accession>
<comment type="subcellular location">
    <subcellularLocation>
        <location evidence="1 7">Cell membrane</location>
        <topology evidence="1 7">Multi-pass membrane protein</topology>
    </subcellularLocation>
</comment>
<feature type="transmembrane region" description="Helical" evidence="7">
    <location>
        <begin position="111"/>
        <end position="143"/>
    </location>
</feature>
<dbReference type="Pfam" id="PF00528">
    <property type="entry name" value="BPD_transp_1"/>
    <property type="match status" value="1"/>
</dbReference>
<keyword evidence="3" id="KW-1003">Cell membrane</keyword>
<dbReference type="InterPro" id="IPR050366">
    <property type="entry name" value="BP-dependent_transpt_permease"/>
</dbReference>
<dbReference type="SUPFAM" id="SSF161098">
    <property type="entry name" value="MetI-like"/>
    <property type="match status" value="1"/>
</dbReference>
<proteinExistence type="inferred from homology"/>
<gene>
    <name evidence="9" type="ORF">SM116_05355</name>
</gene>
<keyword evidence="2 7" id="KW-0813">Transport</keyword>
<keyword evidence="5 7" id="KW-1133">Transmembrane helix</keyword>
<dbReference type="PROSITE" id="PS50928">
    <property type="entry name" value="ABC_TM1"/>
    <property type="match status" value="1"/>
</dbReference>
<dbReference type="InterPro" id="IPR035906">
    <property type="entry name" value="MetI-like_sf"/>
</dbReference>
<dbReference type="EMBL" id="CP139368">
    <property type="protein sequence ID" value="WPR90720.1"/>
    <property type="molecule type" value="Genomic_DNA"/>
</dbReference>
<feature type="transmembrane region" description="Helical" evidence="7">
    <location>
        <begin position="164"/>
        <end position="190"/>
    </location>
</feature>
<reference evidence="9 10" key="1">
    <citation type="submission" date="2023-11" db="EMBL/GenBank/DDBJ databases">
        <title>Genome sequence of Microbacterium rhizosphaerae KACC 19337.</title>
        <authorList>
            <person name="Choi H."/>
            <person name="Kim S."/>
            <person name="Kim Y."/>
            <person name="Kwon S.-W."/>
            <person name="Heo J."/>
        </authorList>
    </citation>
    <scope>NUCLEOTIDE SEQUENCE [LARGE SCALE GENOMIC DNA]</scope>
    <source>
        <strain evidence="9 10">KACC 19337</strain>
    </source>
</reference>
<sequence length="318" mass="33298">MNHIEPGIAVGGPAGATPAVPFEPAPPVPTWTSAIGTGLARPIRRVFHRHTAMLDKLAFVLVGTLVVFAIVGLFYQPWDPFDVDTRAAMLPPGAAHWLGTDDVGRDVLSRILAGAALTLLSAAAIVVISAVIGVLVACVAALLPRWADEILMRVCDIFMSIPSLVLALGLAAALGPSMTSIIIAMVAASWPSTARLTRGILRETMASSFVEAARILGVSRLRLMVRHALPNSLDAIYVQASMEISGTIVMISGLAFLGVGAPPPSPDWGSMIAQGQQYITTAWWISLFPGIAITIGAIAFGLVGDAVRTLADPASRRS</sequence>
<evidence type="ECO:0000256" key="7">
    <source>
        <dbReference type="RuleBase" id="RU363032"/>
    </source>
</evidence>
<evidence type="ECO:0000313" key="9">
    <source>
        <dbReference type="EMBL" id="WPR90720.1"/>
    </source>
</evidence>
<evidence type="ECO:0000256" key="3">
    <source>
        <dbReference type="ARBA" id="ARBA00022475"/>
    </source>
</evidence>
<evidence type="ECO:0000256" key="5">
    <source>
        <dbReference type="ARBA" id="ARBA00022989"/>
    </source>
</evidence>
<dbReference type="Gene3D" id="1.10.3720.10">
    <property type="entry name" value="MetI-like"/>
    <property type="match status" value="1"/>
</dbReference>
<feature type="transmembrane region" description="Helical" evidence="7">
    <location>
        <begin position="281"/>
        <end position="307"/>
    </location>
</feature>
<dbReference type="InterPro" id="IPR000515">
    <property type="entry name" value="MetI-like"/>
</dbReference>
<feature type="transmembrane region" description="Helical" evidence="7">
    <location>
        <begin position="235"/>
        <end position="261"/>
    </location>
</feature>
<evidence type="ECO:0000256" key="1">
    <source>
        <dbReference type="ARBA" id="ARBA00004651"/>
    </source>
</evidence>
<organism evidence="9 10">
    <name type="scientific">Microbacterium rhizosphaerae</name>
    <dbReference type="NCBI Taxonomy" id="1678237"/>
    <lineage>
        <taxon>Bacteria</taxon>
        <taxon>Bacillati</taxon>
        <taxon>Actinomycetota</taxon>
        <taxon>Actinomycetes</taxon>
        <taxon>Micrococcales</taxon>
        <taxon>Microbacteriaceae</taxon>
        <taxon>Microbacterium</taxon>
    </lineage>
</organism>
<comment type="similarity">
    <text evidence="7">Belongs to the binding-protein-dependent transport system permease family.</text>
</comment>
<feature type="domain" description="ABC transmembrane type-1" evidence="8">
    <location>
        <begin position="115"/>
        <end position="304"/>
    </location>
</feature>
<name>A0ABZ0SQI8_9MICO</name>
<evidence type="ECO:0000259" key="8">
    <source>
        <dbReference type="PROSITE" id="PS50928"/>
    </source>
</evidence>
<dbReference type="Proteomes" id="UP001323798">
    <property type="component" value="Chromosome"/>
</dbReference>
<evidence type="ECO:0000256" key="2">
    <source>
        <dbReference type="ARBA" id="ARBA00022448"/>
    </source>
</evidence>